<accession>A0AAW4RI33</accession>
<evidence type="ECO:0000313" key="1">
    <source>
        <dbReference type="EMBL" id="MBZ3922917.1"/>
    </source>
</evidence>
<name>A0AAW4RI33_XANCI</name>
<sequence>MDDYSYLGSGKVLIREYAAAAPFEEVGNVSALNFSPQTNTITLADSTKPGGGTRNRVDRVTEVQMAYTFHDFAPANFARALRGTVTTVAAGNVVAEPVVAYPGGFIPLARRATAITSVKNPAGTTTYDAGVDYELRDGGLFIPADSDIPAPVNGAANLTIAYSHGAAKRVEALTTSQKQYEVLFLGLNEARSGKEVRVHAHKVSGGVMAQLGLIGDEYGAGEVTGALLADTTKGAGLSQYFIVDIQE</sequence>
<comment type="caution">
    <text evidence="1">The sequence shown here is derived from an EMBL/GenBank/DDBJ whole genome shotgun (WGS) entry which is preliminary data.</text>
</comment>
<evidence type="ECO:0000313" key="2">
    <source>
        <dbReference type="Proteomes" id="UP000825388"/>
    </source>
</evidence>
<dbReference type="RefSeq" id="WP_089112204.1">
    <property type="nucleotide sequence ID" value="NZ_LOKL01000002.1"/>
</dbReference>
<dbReference type="AlphaFoldDB" id="A0AAW4RI33"/>
<organism evidence="1 2">
    <name type="scientific">Xanthomonas citri pv. sesbaniae</name>
    <dbReference type="NCBI Taxonomy" id="473425"/>
    <lineage>
        <taxon>Bacteria</taxon>
        <taxon>Pseudomonadati</taxon>
        <taxon>Pseudomonadota</taxon>
        <taxon>Gammaproteobacteria</taxon>
        <taxon>Lysobacterales</taxon>
        <taxon>Lysobacteraceae</taxon>
        <taxon>Xanthomonas</taxon>
    </lineage>
</organism>
<dbReference type="EMBL" id="LOKL01000002">
    <property type="protein sequence ID" value="MBZ3922917.1"/>
    <property type="molecule type" value="Genomic_DNA"/>
</dbReference>
<reference evidence="1" key="1">
    <citation type="submission" date="2015-12" db="EMBL/GenBank/DDBJ databases">
        <authorList>
            <person name="Bansal K."/>
            <person name="Midha S."/>
            <person name="Patil P.B."/>
        </authorList>
    </citation>
    <scope>NUCLEOTIDE SEQUENCE</scope>
    <source>
        <strain evidence="1">LMG867</strain>
    </source>
</reference>
<gene>
    <name evidence="1" type="ORF">Xseb_04335</name>
</gene>
<dbReference type="Proteomes" id="UP000825388">
    <property type="component" value="Unassembled WGS sequence"/>
</dbReference>
<protein>
    <submittedName>
        <fullName evidence="1">Uncharacterized protein</fullName>
    </submittedName>
</protein>
<dbReference type="PIRSF" id="PIRSF028589">
    <property type="entry name" value="UCP028589"/>
    <property type="match status" value="1"/>
</dbReference>
<proteinExistence type="predicted"/>
<dbReference type="InterPro" id="IPR016893">
    <property type="entry name" value="UCP028589"/>
</dbReference>